<protein>
    <recommendedName>
        <fullName evidence="1">Protein kinase domain-containing protein</fullName>
    </recommendedName>
</protein>
<dbReference type="EMBL" id="KB870810">
    <property type="protein sequence ID" value="EOA22498.1"/>
    <property type="molecule type" value="Genomic_DNA"/>
</dbReference>
<reference evidence="3" key="1">
    <citation type="journal article" date="2013" name="Nat. Genet.">
        <title>The Capsella rubella genome and the genomic consequences of rapid mating system evolution.</title>
        <authorList>
            <person name="Slotte T."/>
            <person name="Hazzouri K.M."/>
            <person name="Agren J.A."/>
            <person name="Koenig D."/>
            <person name="Maumus F."/>
            <person name="Guo Y.L."/>
            <person name="Steige K."/>
            <person name="Platts A.E."/>
            <person name="Escobar J.S."/>
            <person name="Newman L.K."/>
            <person name="Wang W."/>
            <person name="Mandakova T."/>
            <person name="Vello E."/>
            <person name="Smith L.M."/>
            <person name="Henz S.R."/>
            <person name="Steffen J."/>
            <person name="Takuno S."/>
            <person name="Brandvain Y."/>
            <person name="Coop G."/>
            <person name="Andolfatto P."/>
            <person name="Hu T.T."/>
            <person name="Blanchette M."/>
            <person name="Clark R.M."/>
            <person name="Quesneville H."/>
            <person name="Nordborg M."/>
            <person name="Gaut B.S."/>
            <person name="Lysak M.A."/>
            <person name="Jenkins J."/>
            <person name="Grimwood J."/>
            <person name="Chapman J."/>
            <person name="Prochnik S."/>
            <person name="Shu S."/>
            <person name="Rokhsar D."/>
            <person name="Schmutz J."/>
            <person name="Weigel D."/>
            <person name="Wright S.I."/>
        </authorList>
    </citation>
    <scope>NUCLEOTIDE SEQUENCE [LARGE SCALE GENOMIC DNA]</scope>
    <source>
        <strain evidence="3">cv. Monte Gargano</strain>
    </source>
</reference>
<evidence type="ECO:0000313" key="3">
    <source>
        <dbReference type="Proteomes" id="UP000029121"/>
    </source>
</evidence>
<dbReference type="GO" id="GO:0005524">
    <property type="term" value="F:ATP binding"/>
    <property type="evidence" value="ECO:0007669"/>
    <property type="project" value="InterPro"/>
</dbReference>
<organism evidence="2 3">
    <name type="scientific">Capsella rubella</name>
    <dbReference type="NCBI Taxonomy" id="81985"/>
    <lineage>
        <taxon>Eukaryota</taxon>
        <taxon>Viridiplantae</taxon>
        <taxon>Streptophyta</taxon>
        <taxon>Embryophyta</taxon>
        <taxon>Tracheophyta</taxon>
        <taxon>Spermatophyta</taxon>
        <taxon>Magnoliopsida</taxon>
        <taxon>eudicotyledons</taxon>
        <taxon>Gunneridae</taxon>
        <taxon>Pentapetalae</taxon>
        <taxon>rosids</taxon>
        <taxon>malvids</taxon>
        <taxon>Brassicales</taxon>
        <taxon>Brassicaceae</taxon>
        <taxon>Camelineae</taxon>
        <taxon>Capsella</taxon>
    </lineage>
</organism>
<dbReference type="PROSITE" id="PS50011">
    <property type="entry name" value="PROTEIN_KINASE_DOM"/>
    <property type="match status" value="1"/>
</dbReference>
<evidence type="ECO:0000313" key="2">
    <source>
        <dbReference type="EMBL" id="EOA22498.1"/>
    </source>
</evidence>
<sequence length="380" mass="43324">KNNEFYITCNTYFASEATLEQTLAEKMQSTEEFVKFLGKGAFGSVDLVKYTKSDGSSYHAAVKTSMARDYDSLNREIKILSELKGYPNIVLCYEDDLEEAFDVNGRKVYKLLLEYAREGSLSSFMKKYTDRKLPDPLIRDFTRMILQGLVAIHSHGYVHCDLKSDNLLIFSWNDSSYELKISDFGNTREVGEVPDHWEVDFPFVGTPVYMPPESLHDGAAKKTLDLWSLGCLVLQMYTGKKPWAGVGIVDLMNFLSVGEAPEIPEYVPCDAREFIETCFARTLEKRGNASELMLHRFLCPDEEKTEKIAVPVAKEKISLLVKLKLRIRQASKITKDVRKKPLKLKILPSKPLLFKKISSKLLKLKTFYPRHLDSSLVSVQ</sequence>
<dbReference type="STRING" id="81985.R0HFI6"/>
<dbReference type="PANTHER" id="PTHR48011">
    <property type="entry name" value="CCR4-NOT TRANSCRIPTIONAL COMPLEX SUBUNIT CAF120-RELATED"/>
    <property type="match status" value="1"/>
</dbReference>
<feature type="domain" description="Protein kinase" evidence="1">
    <location>
        <begin position="31"/>
        <end position="298"/>
    </location>
</feature>
<keyword evidence="3" id="KW-1185">Reference proteome</keyword>
<dbReference type="InterPro" id="IPR008271">
    <property type="entry name" value="Ser/Thr_kinase_AS"/>
</dbReference>
<dbReference type="InterPro" id="IPR052751">
    <property type="entry name" value="Plant_MAPKKK"/>
</dbReference>
<dbReference type="GO" id="GO:0007165">
    <property type="term" value="P:signal transduction"/>
    <property type="evidence" value="ECO:0007669"/>
    <property type="project" value="TreeGrafter"/>
</dbReference>
<dbReference type="SMART" id="SM00220">
    <property type="entry name" value="S_TKc"/>
    <property type="match status" value="1"/>
</dbReference>
<feature type="non-terminal residue" evidence="2">
    <location>
        <position position="1"/>
    </location>
</feature>
<dbReference type="Gene3D" id="1.10.510.10">
    <property type="entry name" value="Transferase(Phosphotransferase) domain 1"/>
    <property type="match status" value="1"/>
</dbReference>
<dbReference type="InterPro" id="IPR011009">
    <property type="entry name" value="Kinase-like_dom_sf"/>
</dbReference>
<dbReference type="AlphaFoldDB" id="R0HFI6"/>
<dbReference type="PANTHER" id="PTHR48011:SF51">
    <property type="entry name" value="PROTEIN KINASE SUPERFAMILY PROTEIN"/>
    <property type="match status" value="1"/>
</dbReference>
<proteinExistence type="predicted"/>
<gene>
    <name evidence="2" type="ORF">CARUB_v10003153mg</name>
</gene>
<dbReference type="InterPro" id="IPR000719">
    <property type="entry name" value="Prot_kinase_dom"/>
</dbReference>
<evidence type="ECO:0000259" key="1">
    <source>
        <dbReference type="PROSITE" id="PS50011"/>
    </source>
</evidence>
<dbReference type="SUPFAM" id="SSF56112">
    <property type="entry name" value="Protein kinase-like (PK-like)"/>
    <property type="match status" value="1"/>
</dbReference>
<dbReference type="GO" id="GO:0004672">
    <property type="term" value="F:protein kinase activity"/>
    <property type="evidence" value="ECO:0007669"/>
    <property type="project" value="InterPro"/>
</dbReference>
<name>R0HFI6_9BRAS</name>
<accession>R0HFI6</accession>
<dbReference type="Pfam" id="PF00069">
    <property type="entry name" value="Pkinase"/>
    <property type="match status" value="1"/>
</dbReference>
<dbReference type="PROSITE" id="PS00108">
    <property type="entry name" value="PROTEIN_KINASE_ST"/>
    <property type="match status" value="1"/>
</dbReference>
<dbReference type="eggNOG" id="KOG0198">
    <property type="taxonomic scope" value="Eukaryota"/>
</dbReference>
<dbReference type="Proteomes" id="UP000029121">
    <property type="component" value="Unassembled WGS sequence"/>
</dbReference>